<reference evidence="1 2" key="1">
    <citation type="submission" date="2018-04" db="EMBL/GenBank/DDBJ databases">
        <title>Novel Campyloabacter and Helicobacter Species and Strains.</title>
        <authorList>
            <person name="Mannion A.J."/>
            <person name="Shen Z."/>
            <person name="Fox J.G."/>
        </authorList>
    </citation>
    <scope>NUCLEOTIDE SEQUENCE [LARGE SCALE GENOMIC DNA]</scope>
    <source>
        <strain evidence="1 2">MIT 99-5101</strain>
    </source>
</reference>
<dbReference type="EMBL" id="NXLS01000003">
    <property type="protein sequence ID" value="RDU63414.1"/>
    <property type="molecule type" value="Genomic_DNA"/>
</dbReference>
<keyword evidence="2" id="KW-1185">Reference proteome</keyword>
<dbReference type="OrthoDB" id="5319110at2"/>
<sequence>MAWINAFFSTFEADLSTREKNPIFEHANIIETYWHIQSGGEDGKIILENEMVYQEYFDEETPNILALL</sequence>
<evidence type="ECO:0000313" key="1">
    <source>
        <dbReference type="EMBL" id="RDU63414.1"/>
    </source>
</evidence>
<organism evidence="1 2">
    <name type="scientific">Helicobacter ganmani</name>
    <dbReference type="NCBI Taxonomy" id="60246"/>
    <lineage>
        <taxon>Bacteria</taxon>
        <taxon>Pseudomonadati</taxon>
        <taxon>Campylobacterota</taxon>
        <taxon>Epsilonproteobacteria</taxon>
        <taxon>Campylobacterales</taxon>
        <taxon>Helicobacteraceae</taxon>
        <taxon>Helicobacter</taxon>
    </lineage>
</organism>
<proteinExistence type="predicted"/>
<dbReference type="AlphaFoldDB" id="A0A3D8IFC0"/>
<dbReference type="Proteomes" id="UP000256650">
    <property type="component" value="Unassembled WGS sequence"/>
</dbReference>
<name>A0A3D8IFC0_9HELI</name>
<evidence type="ECO:0000313" key="2">
    <source>
        <dbReference type="Proteomes" id="UP000256650"/>
    </source>
</evidence>
<accession>A0A3D8IFC0</accession>
<dbReference type="GeneID" id="82535573"/>
<protein>
    <submittedName>
        <fullName evidence="1">Uncharacterized protein</fullName>
    </submittedName>
</protein>
<gene>
    <name evidence="1" type="ORF">CQA43_04645</name>
</gene>
<dbReference type="RefSeq" id="WP_115551441.1">
    <property type="nucleotide sequence ID" value="NZ_CAONBV010000021.1"/>
</dbReference>
<comment type="caution">
    <text evidence="1">The sequence shown here is derived from an EMBL/GenBank/DDBJ whole genome shotgun (WGS) entry which is preliminary data.</text>
</comment>